<keyword evidence="3" id="KW-1185">Reference proteome</keyword>
<name>A0A0U1P4J6_9BACI</name>
<feature type="transmembrane region" description="Helical" evidence="1">
    <location>
        <begin position="7"/>
        <end position="27"/>
    </location>
</feature>
<dbReference type="AlphaFoldDB" id="A0A0U1P4J6"/>
<dbReference type="EMBL" id="CVRB01000007">
    <property type="protein sequence ID" value="CRK85146.1"/>
    <property type="molecule type" value="Genomic_DNA"/>
</dbReference>
<sequence length="135" mass="15077">MMDRTKVLIRAAAIYGVVGAFLGSHMAGSGAYAFRDVHAHVLVVGWLSLFAFAIFYRVFKIPKNSKLAMIHVWTAILGSFGLTVGMWLYYTKPISGIDTINLIFFIVGGSLLLICFIVFFIMTWVQGRYITEGEK</sequence>
<keyword evidence="1" id="KW-0472">Membrane</keyword>
<protein>
    <recommendedName>
        <fullName evidence="4">Cytochrome-c oxidase</fullName>
    </recommendedName>
</protein>
<dbReference type="Proteomes" id="UP000199087">
    <property type="component" value="Unassembled WGS sequence"/>
</dbReference>
<feature type="transmembrane region" description="Helical" evidence="1">
    <location>
        <begin position="102"/>
        <end position="125"/>
    </location>
</feature>
<gene>
    <name evidence="2" type="ORF">BN000_05218</name>
</gene>
<evidence type="ECO:0000256" key="1">
    <source>
        <dbReference type="SAM" id="Phobius"/>
    </source>
</evidence>
<accession>A0A0U1P4J6</accession>
<proteinExistence type="predicted"/>
<dbReference type="SUPFAM" id="SSF81442">
    <property type="entry name" value="Cytochrome c oxidase subunit I-like"/>
    <property type="match status" value="1"/>
</dbReference>
<evidence type="ECO:0000313" key="3">
    <source>
        <dbReference type="Proteomes" id="UP000199087"/>
    </source>
</evidence>
<dbReference type="RefSeq" id="WP_425412225.1">
    <property type="nucleotide sequence ID" value="NZ_CVRB01000007.1"/>
</dbReference>
<feature type="transmembrane region" description="Helical" evidence="1">
    <location>
        <begin position="70"/>
        <end position="90"/>
    </location>
</feature>
<organism evidence="2 3">
    <name type="scientific">Neobacillus massiliamazoniensis</name>
    <dbReference type="NCBI Taxonomy" id="1499688"/>
    <lineage>
        <taxon>Bacteria</taxon>
        <taxon>Bacillati</taxon>
        <taxon>Bacillota</taxon>
        <taxon>Bacilli</taxon>
        <taxon>Bacillales</taxon>
        <taxon>Bacillaceae</taxon>
        <taxon>Neobacillus</taxon>
    </lineage>
</organism>
<evidence type="ECO:0000313" key="2">
    <source>
        <dbReference type="EMBL" id="CRK85146.1"/>
    </source>
</evidence>
<evidence type="ECO:0008006" key="4">
    <source>
        <dbReference type="Google" id="ProtNLM"/>
    </source>
</evidence>
<dbReference type="STRING" id="1499688.BN000_05218"/>
<keyword evidence="1" id="KW-0812">Transmembrane</keyword>
<dbReference type="InterPro" id="IPR036927">
    <property type="entry name" value="Cyt_c_oxase-like_su1_sf"/>
</dbReference>
<feature type="transmembrane region" description="Helical" evidence="1">
    <location>
        <begin position="39"/>
        <end position="58"/>
    </location>
</feature>
<keyword evidence="1" id="KW-1133">Transmembrane helix</keyword>
<reference evidence="3" key="1">
    <citation type="submission" date="2015-05" db="EMBL/GenBank/DDBJ databases">
        <authorList>
            <person name="Urmite Genomes"/>
        </authorList>
    </citation>
    <scope>NUCLEOTIDE SEQUENCE [LARGE SCALE GENOMIC DNA]</scope>
    <source>
        <strain evidence="3">LF1</strain>
    </source>
</reference>